<keyword evidence="3 5" id="KW-0863">Zinc-finger</keyword>
<reference evidence="8 9" key="1">
    <citation type="submission" date="2020-06" db="EMBL/GenBank/DDBJ databases">
        <authorList>
            <person name="Li R."/>
            <person name="Bekaert M."/>
        </authorList>
    </citation>
    <scope>NUCLEOTIDE SEQUENCE [LARGE SCALE GENOMIC DNA]</scope>
    <source>
        <strain evidence="9">wild</strain>
    </source>
</reference>
<dbReference type="GO" id="GO:0005737">
    <property type="term" value="C:cytoplasm"/>
    <property type="evidence" value="ECO:0007669"/>
    <property type="project" value="UniProtKB-SubCell"/>
</dbReference>
<dbReference type="CDD" id="cd00022">
    <property type="entry name" value="BIR"/>
    <property type="match status" value="2"/>
</dbReference>
<dbReference type="Gene3D" id="3.30.40.10">
    <property type="entry name" value="Zinc/RING finger domain, C3HC4 (zinc finger)"/>
    <property type="match status" value="1"/>
</dbReference>
<evidence type="ECO:0000256" key="2">
    <source>
        <dbReference type="ARBA" id="ARBA00022723"/>
    </source>
</evidence>
<feature type="domain" description="RING-type" evidence="7">
    <location>
        <begin position="492"/>
        <end position="527"/>
    </location>
</feature>
<dbReference type="PANTHER" id="PTHR10044">
    <property type="entry name" value="INHIBITOR OF APOPTOSIS"/>
    <property type="match status" value="1"/>
</dbReference>
<evidence type="ECO:0000256" key="1">
    <source>
        <dbReference type="ARBA" id="ARBA00006672"/>
    </source>
</evidence>
<dbReference type="PANTHER" id="PTHR10044:SF139">
    <property type="entry name" value="DEATH-ASSOCIATED INHIBITOR OF APOPTOSIS 2"/>
    <property type="match status" value="1"/>
</dbReference>
<name>A0A6J8ACW2_MYTCO</name>
<dbReference type="OrthoDB" id="6102795at2759"/>
<evidence type="ECO:0000256" key="3">
    <source>
        <dbReference type="ARBA" id="ARBA00022771"/>
    </source>
</evidence>
<dbReference type="AlphaFoldDB" id="A0A6J8ACW2"/>
<dbReference type="SMART" id="SM00238">
    <property type="entry name" value="BIR"/>
    <property type="match status" value="2"/>
</dbReference>
<dbReference type="GO" id="GO:0051726">
    <property type="term" value="P:regulation of cell cycle"/>
    <property type="evidence" value="ECO:0007669"/>
    <property type="project" value="TreeGrafter"/>
</dbReference>
<dbReference type="GO" id="GO:0006915">
    <property type="term" value="P:apoptotic process"/>
    <property type="evidence" value="ECO:0007669"/>
    <property type="project" value="UniProtKB-KW"/>
</dbReference>
<dbReference type="Gene3D" id="1.10.1170.10">
    <property type="entry name" value="Inhibitor Of Apoptosis Protein (2mihbC-IAP-1), Chain A"/>
    <property type="match status" value="2"/>
</dbReference>
<keyword evidence="4" id="KW-0862">Zinc</keyword>
<dbReference type="InterPro" id="IPR013083">
    <property type="entry name" value="Znf_RING/FYVE/PHD"/>
</dbReference>
<dbReference type="GO" id="GO:0061630">
    <property type="term" value="F:ubiquitin protein ligase activity"/>
    <property type="evidence" value="ECO:0007669"/>
    <property type="project" value="UniProtKB-EC"/>
</dbReference>
<gene>
    <name evidence="8" type="ORF">MCOR_5999</name>
</gene>
<dbReference type="Pfam" id="PF00653">
    <property type="entry name" value="BIR"/>
    <property type="match status" value="2"/>
</dbReference>
<dbReference type="InterPro" id="IPR001370">
    <property type="entry name" value="BIR_rpt"/>
</dbReference>
<dbReference type="Proteomes" id="UP000507470">
    <property type="component" value="Unassembled WGS sequence"/>
</dbReference>
<dbReference type="GO" id="GO:0031398">
    <property type="term" value="P:positive regulation of protein ubiquitination"/>
    <property type="evidence" value="ECO:0007669"/>
    <property type="project" value="TreeGrafter"/>
</dbReference>
<feature type="region of interest" description="Disordered" evidence="6">
    <location>
        <begin position="173"/>
        <end position="197"/>
    </location>
</feature>
<dbReference type="SMART" id="SM00184">
    <property type="entry name" value="RING"/>
    <property type="match status" value="1"/>
</dbReference>
<organism evidence="8 9">
    <name type="scientific">Mytilus coruscus</name>
    <name type="common">Sea mussel</name>
    <dbReference type="NCBI Taxonomy" id="42192"/>
    <lineage>
        <taxon>Eukaryota</taxon>
        <taxon>Metazoa</taxon>
        <taxon>Spiralia</taxon>
        <taxon>Lophotrochozoa</taxon>
        <taxon>Mollusca</taxon>
        <taxon>Bivalvia</taxon>
        <taxon>Autobranchia</taxon>
        <taxon>Pteriomorphia</taxon>
        <taxon>Mytilida</taxon>
        <taxon>Mytiloidea</taxon>
        <taxon>Mytilidae</taxon>
        <taxon>Mytilinae</taxon>
        <taxon>Mytilus</taxon>
    </lineage>
</organism>
<accession>A0A6J8ACW2</accession>
<dbReference type="GO" id="GO:0043066">
    <property type="term" value="P:negative regulation of apoptotic process"/>
    <property type="evidence" value="ECO:0007669"/>
    <property type="project" value="TreeGrafter"/>
</dbReference>
<evidence type="ECO:0000313" key="9">
    <source>
        <dbReference type="Proteomes" id="UP000507470"/>
    </source>
</evidence>
<sequence length="539" mass="60374">MDEYFNSIAKGQRTNDSMSIEMLRLFSLRNFPRNINISMVRLAGAGFYSTGNSTETKCFLCEVIYRDWISGDDPMHIHRHISPTCDFVANGNRQDTIGEELQNVRRQERLEVQPSNLNGLSTGNVTLHSNENVCSSNVLTNGQQNDDVSDITSSARHFHHHDIVEDQPTAFIPRGAQSHDSNTNSNKTPTSNCKNNSQNIFIKNNSTACNHERGSSNNHEDIGIHTQIPRYINYAPLHVRISSYEGWPGYLNQTPREMALAGFLFAGYNDYTRCFHCGGGLRNWEAGDDPWVEHARWFPQCAFLKQNKGENFIQAVLNKHNMDQKTSGNCSYSHKQSQEYQTEQANNVTSQEKSNRINTLGMQTVISTSNNSTTTASGVNISSSSISTTNMRHNQEEILQTVAARSVIEMGFSGHHVVDAVNEINRLNSGEGGTNVSAVNIMNVLLKEDDQHSRHVLNVPETWTAEGMVGASFDDTHMILEENRQLQEQRQCKVCKEYDSTVAFLPCGHIVCCTDCAPAMRKCPVCKMYVKGTVKTFLA</sequence>
<keyword evidence="2" id="KW-0479">Metal-binding</keyword>
<dbReference type="GO" id="GO:0005634">
    <property type="term" value="C:nucleus"/>
    <property type="evidence" value="ECO:0007669"/>
    <property type="project" value="TreeGrafter"/>
</dbReference>
<protein>
    <submittedName>
        <fullName evidence="8">BIRC2_3</fullName>
    </submittedName>
</protein>
<dbReference type="InterPro" id="IPR001841">
    <property type="entry name" value="Znf_RING"/>
</dbReference>
<evidence type="ECO:0000256" key="4">
    <source>
        <dbReference type="ARBA" id="ARBA00022833"/>
    </source>
</evidence>
<dbReference type="CDD" id="cd16713">
    <property type="entry name" value="RING-HC_BIRC2_3_7"/>
    <property type="match status" value="1"/>
</dbReference>
<dbReference type="FunFam" id="1.10.1170.10:FF:000002">
    <property type="entry name" value="Baculoviral IAP repeat containing 7"/>
    <property type="match status" value="1"/>
</dbReference>
<dbReference type="GO" id="GO:0004869">
    <property type="term" value="F:cysteine-type endopeptidase inhibitor activity"/>
    <property type="evidence" value="ECO:0007669"/>
    <property type="project" value="UniProtKB-KW"/>
</dbReference>
<dbReference type="PROSITE" id="PS01282">
    <property type="entry name" value="BIR_REPEAT_1"/>
    <property type="match status" value="1"/>
</dbReference>
<keyword evidence="9" id="KW-1185">Reference proteome</keyword>
<dbReference type="PROSITE" id="PS50143">
    <property type="entry name" value="BIR_REPEAT_2"/>
    <property type="match status" value="2"/>
</dbReference>
<dbReference type="EMBL" id="CACVKT020001109">
    <property type="protein sequence ID" value="CAC5365253.1"/>
    <property type="molecule type" value="Genomic_DNA"/>
</dbReference>
<dbReference type="SUPFAM" id="SSF57924">
    <property type="entry name" value="Inhibitor of apoptosis (IAP) repeat"/>
    <property type="match status" value="2"/>
</dbReference>
<dbReference type="InterPro" id="IPR050784">
    <property type="entry name" value="IAP"/>
</dbReference>
<dbReference type="GO" id="GO:0043027">
    <property type="term" value="F:cysteine-type endopeptidase inhibitor activity involved in apoptotic process"/>
    <property type="evidence" value="ECO:0007669"/>
    <property type="project" value="TreeGrafter"/>
</dbReference>
<dbReference type="PROSITE" id="PS50089">
    <property type="entry name" value="ZF_RING_2"/>
    <property type="match status" value="1"/>
</dbReference>
<evidence type="ECO:0000313" key="8">
    <source>
        <dbReference type="EMBL" id="CAC5365253.1"/>
    </source>
</evidence>
<feature type="compositionally biased region" description="Low complexity" evidence="6">
    <location>
        <begin position="181"/>
        <end position="197"/>
    </location>
</feature>
<dbReference type="GO" id="GO:0008270">
    <property type="term" value="F:zinc ion binding"/>
    <property type="evidence" value="ECO:0007669"/>
    <property type="project" value="UniProtKB-KW"/>
</dbReference>
<evidence type="ECO:0000256" key="5">
    <source>
        <dbReference type="PROSITE-ProRule" id="PRU00175"/>
    </source>
</evidence>
<proteinExistence type="inferred from homology"/>
<evidence type="ECO:0000259" key="7">
    <source>
        <dbReference type="PROSITE" id="PS50089"/>
    </source>
</evidence>
<comment type="similarity">
    <text evidence="1">Belongs to the IAP family.</text>
</comment>
<evidence type="ECO:0000256" key="6">
    <source>
        <dbReference type="SAM" id="MobiDB-lite"/>
    </source>
</evidence>
<dbReference type="Pfam" id="PF13920">
    <property type="entry name" value="zf-C3HC4_3"/>
    <property type="match status" value="1"/>
</dbReference>